<dbReference type="CDD" id="cd06587">
    <property type="entry name" value="VOC"/>
    <property type="match status" value="1"/>
</dbReference>
<dbReference type="Pfam" id="PF18029">
    <property type="entry name" value="Glyoxalase_6"/>
    <property type="match status" value="1"/>
</dbReference>
<dbReference type="Gene3D" id="3.10.180.10">
    <property type="entry name" value="2,3-Dihydroxybiphenyl 1,2-Dioxygenase, domain 1"/>
    <property type="match status" value="1"/>
</dbReference>
<name>A0A4Q9GTU3_9MICO</name>
<dbReference type="PANTHER" id="PTHR35908:SF1">
    <property type="entry name" value="CONSERVED PROTEIN"/>
    <property type="match status" value="1"/>
</dbReference>
<gene>
    <name evidence="2" type="ORF">EYE40_06280</name>
</gene>
<reference evidence="3" key="1">
    <citation type="submission" date="2019-02" db="EMBL/GenBank/DDBJ databases">
        <title>Glaciihabitans arcticus sp. nov., a psychrotolerant bacterium isolated from polar soil.</title>
        <authorList>
            <person name="Dahal R.H."/>
        </authorList>
    </citation>
    <scope>NUCLEOTIDE SEQUENCE [LARGE SCALE GENOMIC DNA]</scope>
    <source>
        <strain evidence="3">RP-3-7</strain>
    </source>
</reference>
<dbReference type="RefSeq" id="WP_130981149.1">
    <property type="nucleotide sequence ID" value="NZ_SISG01000001.1"/>
</dbReference>
<dbReference type="SUPFAM" id="SSF54593">
    <property type="entry name" value="Glyoxalase/Bleomycin resistance protein/Dihydroxybiphenyl dioxygenase"/>
    <property type="match status" value="1"/>
</dbReference>
<dbReference type="PANTHER" id="PTHR35908">
    <property type="entry name" value="HYPOTHETICAL FUSION PROTEIN"/>
    <property type="match status" value="1"/>
</dbReference>
<evidence type="ECO:0000313" key="2">
    <source>
        <dbReference type="EMBL" id="TBN57038.1"/>
    </source>
</evidence>
<dbReference type="EMBL" id="SISG01000001">
    <property type="protein sequence ID" value="TBN57038.1"/>
    <property type="molecule type" value="Genomic_DNA"/>
</dbReference>
<dbReference type="InterPro" id="IPR041581">
    <property type="entry name" value="Glyoxalase_6"/>
</dbReference>
<proteinExistence type="predicted"/>
<dbReference type="Proteomes" id="UP000294194">
    <property type="component" value="Unassembled WGS sequence"/>
</dbReference>
<comment type="caution">
    <text evidence="2">The sequence shown here is derived from an EMBL/GenBank/DDBJ whole genome shotgun (WGS) entry which is preliminary data.</text>
</comment>
<evidence type="ECO:0000313" key="3">
    <source>
        <dbReference type="Proteomes" id="UP000294194"/>
    </source>
</evidence>
<dbReference type="InterPro" id="IPR029068">
    <property type="entry name" value="Glyas_Bleomycin-R_OHBP_Dase"/>
</dbReference>
<evidence type="ECO:0000259" key="1">
    <source>
        <dbReference type="PROSITE" id="PS51819"/>
    </source>
</evidence>
<organism evidence="2 3">
    <name type="scientific">Glaciihabitans arcticus</name>
    <dbReference type="NCBI Taxonomy" id="2668039"/>
    <lineage>
        <taxon>Bacteria</taxon>
        <taxon>Bacillati</taxon>
        <taxon>Actinomycetota</taxon>
        <taxon>Actinomycetes</taxon>
        <taxon>Micrococcales</taxon>
        <taxon>Microbacteriaceae</taxon>
        <taxon>Glaciihabitans</taxon>
    </lineage>
</organism>
<dbReference type="PROSITE" id="PS51819">
    <property type="entry name" value="VOC"/>
    <property type="match status" value="1"/>
</dbReference>
<dbReference type="AlphaFoldDB" id="A0A4Q9GTU3"/>
<dbReference type="InterPro" id="IPR037523">
    <property type="entry name" value="VOC_core"/>
</dbReference>
<feature type="domain" description="VOC" evidence="1">
    <location>
        <begin position="3"/>
        <end position="113"/>
    </location>
</feature>
<accession>A0A4Q9GTU3</accession>
<protein>
    <submittedName>
        <fullName evidence="2">VOC family protein</fullName>
    </submittedName>
</protein>
<keyword evidence="3" id="KW-1185">Reference proteome</keyword>
<sequence>MLTIGSIVWGTTDVPASIAFWAAALDYEPKYEPEDDWALLIPRSGEGVQLAIDKVSSDAPKRHHLDLYAADQSAEVNRLLGLGATRVDWDYPDDADYVVLADPDGNTFCVVQK</sequence>